<evidence type="ECO:0000256" key="4">
    <source>
        <dbReference type="ARBA" id="ARBA00016507"/>
    </source>
</evidence>
<comment type="function">
    <text evidence="1">Needed for flagellar regrowth and assembly.</text>
</comment>
<dbReference type="RefSeq" id="WP_190763257.1">
    <property type="nucleotide sequence ID" value="NZ_JACXLD010000002.1"/>
</dbReference>
<dbReference type="Pfam" id="PF02108">
    <property type="entry name" value="FliH"/>
    <property type="match status" value="1"/>
</dbReference>
<dbReference type="PRINTS" id="PR01003">
    <property type="entry name" value="FLGFLIH"/>
</dbReference>
<evidence type="ECO:0000256" key="9">
    <source>
        <dbReference type="ARBA" id="ARBA00023225"/>
    </source>
</evidence>
<dbReference type="GO" id="GO:0015031">
    <property type="term" value="P:protein transport"/>
    <property type="evidence" value="ECO:0007669"/>
    <property type="project" value="UniProtKB-KW"/>
</dbReference>
<dbReference type="InterPro" id="IPR051472">
    <property type="entry name" value="T3SS_Stator/FliH"/>
</dbReference>
<dbReference type="Proteomes" id="UP000610558">
    <property type="component" value="Unassembled WGS sequence"/>
</dbReference>
<gene>
    <name evidence="11" type="ORF">IB286_05370</name>
</gene>
<reference evidence="11" key="1">
    <citation type="submission" date="2020-09" db="EMBL/GenBank/DDBJ databases">
        <authorList>
            <person name="Yoon J.-W."/>
        </authorList>
    </citation>
    <scope>NUCLEOTIDE SEQUENCE</scope>
    <source>
        <strain evidence="11">KMU-158</strain>
    </source>
</reference>
<evidence type="ECO:0000256" key="8">
    <source>
        <dbReference type="ARBA" id="ARBA00022927"/>
    </source>
</evidence>
<dbReference type="GO" id="GO:0009288">
    <property type="term" value="C:bacterial-type flagellum"/>
    <property type="evidence" value="ECO:0007669"/>
    <property type="project" value="InterPro"/>
</dbReference>
<evidence type="ECO:0000256" key="6">
    <source>
        <dbReference type="ARBA" id="ARBA00022490"/>
    </source>
</evidence>
<keyword evidence="6" id="KW-0963">Cytoplasm</keyword>
<dbReference type="EMBL" id="JACXLD010000002">
    <property type="protein sequence ID" value="MBD2858434.1"/>
    <property type="molecule type" value="Genomic_DNA"/>
</dbReference>
<dbReference type="GO" id="GO:0005829">
    <property type="term" value="C:cytosol"/>
    <property type="evidence" value="ECO:0007669"/>
    <property type="project" value="TreeGrafter"/>
</dbReference>
<dbReference type="PANTHER" id="PTHR34982">
    <property type="entry name" value="YOP PROTEINS TRANSLOCATION PROTEIN L"/>
    <property type="match status" value="1"/>
</dbReference>
<keyword evidence="5" id="KW-0813">Transport</keyword>
<evidence type="ECO:0000256" key="3">
    <source>
        <dbReference type="ARBA" id="ARBA00006602"/>
    </source>
</evidence>
<evidence type="ECO:0000256" key="5">
    <source>
        <dbReference type="ARBA" id="ARBA00022448"/>
    </source>
</evidence>
<keyword evidence="7" id="KW-1005">Bacterial flagellum biogenesis</keyword>
<organism evidence="11 12">
    <name type="scientific">Spongiibacter pelagi</name>
    <dbReference type="NCBI Taxonomy" id="2760804"/>
    <lineage>
        <taxon>Bacteria</taxon>
        <taxon>Pseudomonadati</taxon>
        <taxon>Pseudomonadota</taxon>
        <taxon>Gammaproteobacteria</taxon>
        <taxon>Cellvibrionales</taxon>
        <taxon>Spongiibacteraceae</taxon>
        <taxon>Spongiibacter</taxon>
    </lineage>
</organism>
<dbReference type="InterPro" id="IPR018035">
    <property type="entry name" value="Flagellar_FliH/T3SS_HrpE"/>
</dbReference>
<dbReference type="GO" id="GO:0071973">
    <property type="term" value="P:bacterial-type flagellum-dependent cell motility"/>
    <property type="evidence" value="ECO:0007669"/>
    <property type="project" value="InterPro"/>
</dbReference>
<accession>A0A927BZG3</accession>
<dbReference type="GO" id="GO:0044781">
    <property type="term" value="P:bacterial-type flagellum organization"/>
    <property type="evidence" value="ECO:0007669"/>
    <property type="project" value="UniProtKB-KW"/>
</dbReference>
<feature type="domain" description="Flagellar assembly protein FliH/Type III secretion system HrpE" evidence="10">
    <location>
        <begin position="107"/>
        <end position="236"/>
    </location>
</feature>
<evidence type="ECO:0000256" key="7">
    <source>
        <dbReference type="ARBA" id="ARBA00022795"/>
    </source>
</evidence>
<proteinExistence type="inferred from homology"/>
<keyword evidence="8" id="KW-0653">Protein transport</keyword>
<evidence type="ECO:0000259" key="10">
    <source>
        <dbReference type="Pfam" id="PF02108"/>
    </source>
</evidence>
<dbReference type="InterPro" id="IPR000563">
    <property type="entry name" value="Flag_FliH"/>
</dbReference>
<dbReference type="GO" id="GO:0003774">
    <property type="term" value="F:cytoskeletal motor activity"/>
    <property type="evidence" value="ECO:0007669"/>
    <property type="project" value="InterPro"/>
</dbReference>
<name>A0A927BZG3_9GAMM</name>
<evidence type="ECO:0000256" key="1">
    <source>
        <dbReference type="ARBA" id="ARBA00003041"/>
    </source>
</evidence>
<sequence>MTEVFQAFVPRKIELDDEAKTLIPAEDAANSAPQFSDPDIQRWLPPVLDGSFVPQTHQTVFVAQSGQQAPAATPEHDFESLKEQAYQEAFAQGLAEGEAQAKAILAEQCQRLQMAMTALREPQSVIDAQLQEELLQMTVALAKQLLRAELSIQPERLKSMIEKSIKQLPVLNKECQIYLNPNDLEVMNEVCAGSESEAAQKPDGWQFIADASLGQGGYRIHSGDSTLDDSIETRLAGLLDSLMNEDQ</sequence>
<evidence type="ECO:0000313" key="12">
    <source>
        <dbReference type="Proteomes" id="UP000610558"/>
    </source>
</evidence>
<comment type="caution">
    <text evidence="11">The sequence shown here is derived from an EMBL/GenBank/DDBJ whole genome shotgun (WGS) entry which is preliminary data.</text>
</comment>
<comment type="subcellular location">
    <subcellularLocation>
        <location evidence="2">Cytoplasm</location>
    </subcellularLocation>
</comment>
<evidence type="ECO:0000313" key="11">
    <source>
        <dbReference type="EMBL" id="MBD2858434.1"/>
    </source>
</evidence>
<dbReference type="SUPFAM" id="SSF160527">
    <property type="entry name" value="V-type ATPase subunit E-like"/>
    <property type="match status" value="1"/>
</dbReference>
<keyword evidence="12" id="KW-1185">Reference proteome</keyword>
<evidence type="ECO:0000256" key="2">
    <source>
        <dbReference type="ARBA" id="ARBA00004496"/>
    </source>
</evidence>
<comment type="similarity">
    <text evidence="3">Belongs to the FliH family.</text>
</comment>
<protein>
    <recommendedName>
        <fullName evidence="4">Flagellar assembly protein FliH</fullName>
    </recommendedName>
</protein>
<dbReference type="AlphaFoldDB" id="A0A927BZG3"/>
<dbReference type="PANTHER" id="PTHR34982:SF1">
    <property type="entry name" value="FLAGELLAR ASSEMBLY PROTEIN FLIH"/>
    <property type="match status" value="1"/>
</dbReference>
<keyword evidence="9" id="KW-1006">Bacterial flagellum protein export</keyword>